<feature type="domain" description="Peptidase C1A papain C-terminal" evidence="3">
    <location>
        <begin position="24"/>
        <end position="314"/>
    </location>
</feature>
<gene>
    <name evidence="4" type="ORF">ANN_20497</name>
</gene>
<evidence type="ECO:0000256" key="1">
    <source>
        <dbReference type="ARBA" id="ARBA00008455"/>
    </source>
</evidence>
<protein>
    <recommendedName>
        <fullName evidence="3">Peptidase C1A papain C-terminal domain-containing protein</fullName>
    </recommendedName>
</protein>
<dbReference type="SUPFAM" id="SSF54001">
    <property type="entry name" value="Cysteine proteinases"/>
    <property type="match status" value="1"/>
</dbReference>
<proteinExistence type="inferred from homology"/>
<dbReference type="PROSITE" id="PS00639">
    <property type="entry name" value="THIOL_PROTEASE_HIS"/>
    <property type="match status" value="1"/>
</dbReference>
<dbReference type="InterPro" id="IPR025660">
    <property type="entry name" value="Pept_his_AS"/>
</dbReference>
<evidence type="ECO:0000313" key="5">
    <source>
        <dbReference type="Proteomes" id="UP001148838"/>
    </source>
</evidence>
<dbReference type="PROSITE" id="PS00640">
    <property type="entry name" value="THIOL_PROTEASE_ASN"/>
    <property type="match status" value="1"/>
</dbReference>
<name>A0ABQ8SCR1_PERAM</name>
<dbReference type="InterPro" id="IPR000668">
    <property type="entry name" value="Peptidase_C1A_C"/>
</dbReference>
<evidence type="ECO:0000259" key="3">
    <source>
        <dbReference type="SMART" id="SM00645"/>
    </source>
</evidence>
<reference evidence="4 5" key="1">
    <citation type="journal article" date="2022" name="Allergy">
        <title>Genome assembly and annotation of Periplaneta americana reveal a comprehensive cockroach allergen profile.</title>
        <authorList>
            <person name="Wang L."/>
            <person name="Xiong Q."/>
            <person name="Saelim N."/>
            <person name="Wang L."/>
            <person name="Nong W."/>
            <person name="Wan A.T."/>
            <person name="Shi M."/>
            <person name="Liu X."/>
            <person name="Cao Q."/>
            <person name="Hui J.H.L."/>
            <person name="Sookrung N."/>
            <person name="Leung T.F."/>
            <person name="Tungtrongchitr A."/>
            <person name="Tsui S.K.W."/>
        </authorList>
    </citation>
    <scope>NUCLEOTIDE SEQUENCE [LARGE SCALE GENOMIC DNA]</scope>
    <source>
        <strain evidence="4">PWHHKU_190912</strain>
    </source>
</reference>
<organism evidence="4 5">
    <name type="scientific">Periplaneta americana</name>
    <name type="common">American cockroach</name>
    <name type="synonym">Blatta americana</name>
    <dbReference type="NCBI Taxonomy" id="6978"/>
    <lineage>
        <taxon>Eukaryota</taxon>
        <taxon>Metazoa</taxon>
        <taxon>Ecdysozoa</taxon>
        <taxon>Arthropoda</taxon>
        <taxon>Hexapoda</taxon>
        <taxon>Insecta</taxon>
        <taxon>Pterygota</taxon>
        <taxon>Neoptera</taxon>
        <taxon>Polyneoptera</taxon>
        <taxon>Dictyoptera</taxon>
        <taxon>Blattodea</taxon>
        <taxon>Blattoidea</taxon>
        <taxon>Blattidae</taxon>
        <taxon>Blattinae</taxon>
        <taxon>Periplaneta</taxon>
    </lineage>
</organism>
<evidence type="ECO:0000256" key="2">
    <source>
        <dbReference type="ARBA" id="ARBA00023157"/>
    </source>
</evidence>
<dbReference type="Proteomes" id="UP001148838">
    <property type="component" value="Unassembled WGS sequence"/>
</dbReference>
<dbReference type="Gene3D" id="3.90.70.10">
    <property type="entry name" value="Cysteine proteinases"/>
    <property type="match status" value="1"/>
</dbReference>
<keyword evidence="2" id="KW-1015">Disulfide bond</keyword>
<dbReference type="PANTHER" id="PTHR12411">
    <property type="entry name" value="CYSTEINE PROTEASE FAMILY C1-RELATED"/>
    <property type="match status" value="1"/>
</dbReference>
<dbReference type="InterPro" id="IPR025661">
    <property type="entry name" value="Pept_asp_AS"/>
</dbReference>
<dbReference type="SMART" id="SM00645">
    <property type="entry name" value="Pept_C1"/>
    <property type="match status" value="1"/>
</dbReference>
<dbReference type="InterPro" id="IPR013128">
    <property type="entry name" value="Peptidase_C1A"/>
</dbReference>
<dbReference type="PRINTS" id="PR00705">
    <property type="entry name" value="PAPAIN"/>
</dbReference>
<comment type="similarity">
    <text evidence="1">Belongs to the peptidase C1 family.</text>
</comment>
<dbReference type="EMBL" id="JAJSOF020000029">
    <property type="protein sequence ID" value="KAJ4431891.1"/>
    <property type="molecule type" value="Genomic_DNA"/>
</dbReference>
<comment type="caution">
    <text evidence="4">The sequence shown here is derived from an EMBL/GenBank/DDBJ whole genome shotgun (WGS) entry which is preliminary data.</text>
</comment>
<evidence type="ECO:0000313" key="4">
    <source>
        <dbReference type="EMBL" id="KAJ4431891.1"/>
    </source>
</evidence>
<dbReference type="Pfam" id="PF00112">
    <property type="entry name" value="Peptidase_C1"/>
    <property type="match status" value="1"/>
</dbReference>
<sequence length="317" mass="35987">MGVQRDSKPSPLPKISWKHIDIDIPEEFDAREQWPHCPTIKEIRDQGSCASSWAFGVVETMSDRMCIHSGGRIHFRFSAEDLMTCCDYCGNGCNGGKANLAWIYWLTTGVVSGGPYGSHQARIHLRPKVEVKKLNNYYYNIQNIRRECSAIITTLTFVLCLQGCQPYLIEPCDHHSNGSRKPCSIPQSTPKCVHKCENGYKISYKEDLRQGKLAYIVVGYAEDIQKEIMMNGPAGTVMAIYTDFLYYRSGVYQHLQGELLGHHSVKLLGWGVENGTPYWIAANSWNNNWGDKGYFRIIRGRNECDIENEIYAGLLEL</sequence>
<dbReference type="CDD" id="cd02620">
    <property type="entry name" value="Peptidase_C1A_CathepsinB"/>
    <property type="match status" value="1"/>
</dbReference>
<dbReference type="InterPro" id="IPR038765">
    <property type="entry name" value="Papain-like_cys_pep_sf"/>
</dbReference>
<accession>A0ABQ8SCR1</accession>
<keyword evidence="5" id="KW-1185">Reference proteome</keyword>